<organism evidence="2 3">
    <name type="scientific">Falsochrobactrum ovis</name>
    <dbReference type="NCBI Taxonomy" id="1293442"/>
    <lineage>
        <taxon>Bacteria</taxon>
        <taxon>Pseudomonadati</taxon>
        <taxon>Pseudomonadota</taxon>
        <taxon>Alphaproteobacteria</taxon>
        <taxon>Hyphomicrobiales</taxon>
        <taxon>Brucellaceae</taxon>
        <taxon>Falsochrobactrum</taxon>
    </lineage>
</organism>
<keyword evidence="2" id="KW-0418">Kinase</keyword>
<dbReference type="CDD" id="cd24082">
    <property type="entry name" value="ASKHA_NBD_GspK-like"/>
    <property type="match status" value="1"/>
</dbReference>
<proteinExistence type="predicted"/>
<dbReference type="EMBL" id="QLMK01000003">
    <property type="protein sequence ID" value="RAK30899.1"/>
    <property type="molecule type" value="Genomic_DNA"/>
</dbReference>
<dbReference type="GO" id="GO:0016301">
    <property type="term" value="F:kinase activity"/>
    <property type="evidence" value="ECO:0007669"/>
    <property type="project" value="UniProtKB-KW"/>
</dbReference>
<gene>
    <name evidence="2" type="ORF">C7374_10333</name>
</gene>
<dbReference type="OrthoDB" id="63487at2"/>
<feature type="domain" description="ATPase BadF/BadG/BcrA/BcrD type" evidence="1">
    <location>
        <begin position="6"/>
        <end position="256"/>
    </location>
</feature>
<comment type="caution">
    <text evidence="2">The sequence shown here is derived from an EMBL/GenBank/DDBJ whole genome shotgun (WGS) entry which is preliminary data.</text>
</comment>
<dbReference type="AlphaFoldDB" id="A0A364JW95"/>
<protein>
    <submittedName>
        <fullName evidence="2">Glucosamine kinase</fullName>
    </submittedName>
</protein>
<dbReference type="Proteomes" id="UP000249453">
    <property type="component" value="Unassembled WGS sequence"/>
</dbReference>
<dbReference type="SUPFAM" id="SSF53067">
    <property type="entry name" value="Actin-like ATPase domain"/>
    <property type="match status" value="2"/>
</dbReference>
<evidence type="ECO:0000313" key="3">
    <source>
        <dbReference type="Proteomes" id="UP000249453"/>
    </source>
</evidence>
<dbReference type="PANTHER" id="PTHR43190:SF3">
    <property type="entry name" value="N-ACETYL-D-GLUCOSAMINE KINASE"/>
    <property type="match status" value="1"/>
</dbReference>
<evidence type="ECO:0000313" key="2">
    <source>
        <dbReference type="EMBL" id="RAK30899.1"/>
    </source>
</evidence>
<dbReference type="InterPro" id="IPR002731">
    <property type="entry name" value="ATPase_BadF"/>
</dbReference>
<keyword evidence="3" id="KW-1185">Reference proteome</keyword>
<dbReference type="Pfam" id="PF01869">
    <property type="entry name" value="BcrAD_BadFG"/>
    <property type="match status" value="1"/>
</dbReference>
<sequence length="296" mass="30829">MAKFLIGVDGGGTGCRAAVADLSGTVLGEGKSGAANIVTDLHGALTNIRQAVALAFAQAGLTEQSFCQSFAFLGLAGANVAGASNQVAQLLPFAQSDVASDGIIALQGALGDQDGAVAILGTGTAYIFRQNGSIRFFGGWGFPLSDLGSGARLGRSLLQECLLVYDGIHAASPLTAAILQEFDNSPEKFVEFGRTAVPGDYGKFAPRVFEYAKRGDATAKQLLERSSDHIRQTLDMLITHGAPRISLLGGLAKYYADYLPEHQRKMLATPAADALTGALQLAHKSFLSRSTSSMSA</sequence>
<dbReference type="PANTHER" id="PTHR43190">
    <property type="entry name" value="N-ACETYL-D-GLUCOSAMINE KINASE"/>
    <property type="match status" value="1"/>
</dbReference>
<reference evidence="2 3" key="1">
    <citation type="submission" date="2018-06" db="EMBL/GenBank/DDBJ databases">
        <title>Genomic Encyclopedia of Type Strains, Phase IV (KMG-IV): sequencing the most valuable type-strain genomes for metagenomic binning, comparative biology and taxonomic classification.</title>
        <authorList>
            <person name="Goeker M."/>
        </authorList>
    </citation>
    <scope>NUCLEOTIDE SEQUENCE [LARGE SCALE GENOMIC DNA]</scope>
    <source>
        <strain evidence="2 3">DSM 26720</strain>
    </source>
</reference>
<name>A0A364JW95_9HYPH</name>
<dbReference type="RefSeq" id="WP_111574684.1">
    <property type="nucleotide sequence ID" value="NZ_JBHEEY010000002.1"/>
</dbReference>
<dbReference type="InterPro" id="IPR052519">
    <property type="entry name" value="Euk-type_GlcNAc_Kinase"/>
</dbReference>
<evidence type="ECO:0000259" key="1">
    <source>
        <dbReference type="Pfam" id="PF01869"/>
    </source>
</evidence>
<dbReference type="InterPro" id="IPR043129">
    <property type="entry name" value="ATPase_NBD"/>
</dbReference>
<keyword evidence="2" id="KW-0808">Transferase</keyword>
<dbReference type="Gene3D" id="3.30.420.40">
    <property type="match status" value="2"/>
</dbReference>
<accession>A0A364JW95</accession>